<dbReference type="Proteomes" id="UP000539350">
    <property type="component" value="Unassembled WGS sequence"/>
</dbReference>
<accession>A0A7W2TTC3</accession>
<keyword evidence="2" id="KW-1185">Reference proteome</keyword>
<evidence type="ECO:0008006" key="3">
    <source>
        <dbReference type="Google" id="ProtNLM"/>
    </source>
</evidence>
<name>A0A7W2TTC3_9GAMM</name>
<proteinExistence type="predicted"/>
<organism evidence="1 2">
    <name type="scientific">Sediminihaliea albiluteola</name>
    <dbReference type="NCBI Taxonomy" id="2758564"/>
    <lineage>
        <taxon>Bacteria</taxon>
        <taxon>Pseudomonadati</taxon>
        <taxon>Pseudomonadota</taxon>
        <taxon>Gammaproteobacteria</taxon>
        <taxon>Cellvibrionales</taxon>
        <taxon>Halieaceae</taxon>
        <taxon>Sediminihaliea</taxon>
    </lineage>
</organism>
<protein>
    <recommendedName>
        <fullName evidence="3">Ca-activated chloride channel family protein</fullName>
    </recommendedName>
</protein>
<dbReference type="RefSeq" id="WP_220463528.1">
    <property type="nucleotide sequence ID" value="NZ_JACFXU010000008.1"/>
</dbReference>
<dbReference type="EMBL" id="JACFXU010000008">
    <property type="protein sequence ID" value="MBA6411594.1"/>
    <property type="molecule type" value="Genomic_DNA"/>
</dbReference>
<comment type="caution">
    <text evidence="1">The sequence shown here is derived from an EMBL/GenBank/DDBJ whole genome shotgun (WGS) entry which is preliminary data.</text>
</comment>
<gene>
    <name evidence="1" type="ORF">H2508_00480</name>
</gene>
<dbReference type="AlphaFoldDB" id="A0A7W2TTC3"/>
<reference evidence="1 2" key="1">
    <citation type="submission" date="2020-07" db="EMBL/GenBank/DDBJ databases">
        <title>Halieaceae bacterium, F7430, whole genome shotgun sequencing project.</title>
        <authorList>
            <person name="Jiang S."/>
            <person name="Liu Z.W."/>
            <person name="Du Z.J."/>
        </authorList>
    </citation>
    <scope>NUCLEOTIDE SEQUENCE [LARGE SCALE GENOMIC DNA]</scope>
    <source>
        <strain evidence="1 2">F7430</strain>
    </source>
</reference>
<evidence type="ECO:0000313" key="1">
    <source>
        <dbReference type="EMBL" id="MBA6411594.1"/>
    </source>
</evidence>
<feature type="non-terminal residue" evidence="1">
    <location>
        <position position="1"/>
    </location>
</feature>
<evidence type="ECO:0000313" key="2">
    <source>
        <dbReference type="Proteomes" id="UP000539350"/>
    </source>
</evidence>
<sequence>VRYVLREGMKTLASAPLEVVAAELSITAPEQVTTGTSFKVSWSDTVASHDYYTVVSVGTDEGRLGNRDLVGSKGEGRLTAPAEPGMYEVRYVLREGMKTLARAPVEVVAAEVGISAPEKVRAQTEIKVEWSSVVSSDDYYTIVPMGTAEGKLGSRGLVRDSNEGRLKAPAEPGLYEVRYVLREGMKTLARTPVEVLAEDAALDSGAALSAPSSAAPGAAVTVSWTGGSDSSDQRIALAKADAALFTWVEAHKVGDTQSQEFSMPEEPGRYEFRYLDVSNTKVLGRAVIEVK</sequence>